<proteinExistence type="predicted"/>
<reference evidence="11" key="2">
    <citation type="submission" date="2018-05" db="EMBL/GenBank/DDBJ databases">
        <title>OgluRS3 (Oryza glumaepatula Reference Sequence Version 3).</title>
        <authorList>
            <person name="Zhang J."/>
            <person name="Kudrna D."/>
            <person name="Lee S."/>
            <person name="Talag J."/>
            <person name="Welchert J."/>
            <person name="Wing R.A."/>
        </authorList>
    </citation>
    <scope>NUCLEOTIDE SEQUENCE [LARGE SCALE GENOMIC DNA]</scope>
</reference>
<dbReference type="InterPro" id="IPR039776">
    <property type="entry name" value="Pds5"/>
</dbReference>
<keyword evidence="2" id="KW-0132">Cell division</keyword>
<dbReference type="SUPFAM" id="SSF63748">
    <property type="entry name" value="Tudor/PWWP/MBT"/>
    <property type="match status" value="1"/>
</dbReference>
<dbReference type="GO" id="GO:0000785">
    <property type="term" value="C:chromatin"/>
    <property type="evidence" value="ECO:0007669"/>
    <property type="project" value="TreeGrafter"/>
</dbReference>
<dbReference type="Pfam" id="PF20168">
    <property type="entry name" value="PDS5"/>
    <property type="match status" value="1"/>
</dbReference>
<evidence type="ECO:0000256" key="2">
    <source>
        <dbReference type="ARBA" id="ARBA00022618"/>
    </source>
</evidence>
<keyword evidence="9" id="KW-0472">Membrane</keyword>
<protein>
    <recommendedName>
        <fullName evidence="10">Transposase Tnp1/En/Spm-like domain-containing protein</fullName>
    </recommendedName>
</protein>
<dbReference type="SUPFAM" id="SSF48371">
    <property type="entry name" value="ARM repeat"/>
    <property type="match status" value="1"/>
</dbReference>
<dbReference type="GO" id="GO:0006281">
    <property type="term" value="P:DNA repair"/>
    <property type="evidence" value="ECO:0007669"/>
    <property type="project" value="UniProtKB-KW"/>
</dbReference>
<keyword evidence="12" id="KW-1185">Reference proteome</keyword>
<dbReference type="GO" id="GO:0051301">
    <property type="term" value="P:cell division"/>
    <property type="evidence" value="ECO:0007669"/>
    <property type="project" value="UniProtKB-KW"/>
</dbReference>
<evidence type="ECO:0000256" key="9">
    <source>
        <dbReference type="SAM" id="Phobius"/>
    </source>
</evidence>
<keyword evidence="9" id="KW-1133">Transmembrane helix</keyword>
<sequence>MERDAAEVEVRRRLRDVGARLSSLPDDGELLRLLQEAAKLLYRVNQREVDRIHSALIPVMRALIKKELLDHTDPGVKLAVASCLTTLIKIRAPDPPYDDDVMKDVLKLVVGVFCELDDVDCPSYGTRVSMLGTFARIRGCALLLDLDCNDLIRDMFHHFFRTVSNTHQEHVISYMETIMKFVIEDITDMEQDLIKDLASCLLQNVKKEEKETPPASFVLAERVIGLCHEKLKPVFIKLLQGAPITEYSNLVTSFLQDAIVAGDNNVGAFMHDMKEVVSPKSSTMMGKTIGQPADSGDELKPEIVQGTKEAPNSNKKALDGSIVGSRIKVRWPADEMFYNGLVKSFDASSETHEIVYDHGDVVRQSLKDEKWEFIAEEQDYNPDASPDMLEDRSDEESLGQPFQDVHKAASSHSFVIQEKYNTVLNEIGCISTETTGSLLVRIQPRIVEALQLNQKRPAMKIQPRIARELQLSLNKHARKVQPRIVEESQLNHNRHDGMVQPGIARESQVNQNMHVTKGVQKHMARYNNNKPTEIEGANVGTTKHAKVKRAALTCENVVGRDVFLKRIVRPYNRVARATIQSQDPLEMVGGTMLGRECYKVVIDSLICGDAELFRPHRNLNYIRDAIGHCIAWPSQLVCSFLGFFVLLLSLHSKSNMVNINLKG</sequence>
<dbReference type="InterPro" id="IPR004264">
    <property type="entry name" value="Transposase_23"/>
</dbReference>
<evidence type="ECO:0000256" key="6">
    <source>
        <dbReference type="ARBA" id="ARBA00023242"/>
    </source>
</evidence>
<name>A0A0D9ZIY6_9ORYZ</name>
<comment type="subcellular location">
    <subcellularLocation>
        <location evidence="1">Nucleus</location>
    </subcellularLocation>
</comment>
<dbReference type="Pfam" id="PF03017">
    <property type="entry name" value="Transposase_23"/>
    <property type="match status" value="1"/>
</dbReference>
<evidence type="ECO:0000256" key="5">
    <source>
        <dbReference type="ARBA" id="ARBA00023204"/>
    </source>
</evidence>
<accession>A0A0D9ZIY6</accession>
<dbReference type="InterPro" id="IPR016024">
    <property type="entry name" value="ARM-type_fold"/>
</dbReference>
<dbReference type="GO" id="GO:0035825">
    <property type="term" value="P:homologous recombination"/>
    <property type="evidence" value="ECO:0007669"/>
    <property type="project" value="UniProtKB-ARBA"/>
</dbReference>
<evidence type="ECO:0000259" key="10">
    <source>
        <dbReference type="Pfam" id="PF03017"/>
    </source>
</evidence>
<keyword evidence="4" id="KW-0498">Mitosis</keyword>
<organism evidence="11">
    <name type="scientific">Oryza glumipatula</name>
    <dbReference type="NCBI Taxonomy" id="40148"/>
    <lineage>
        <taxon>Eukaryota</taxon>
        <taxon>Viridiplantae</taxon>
        <taxon>Streptophyta</taxon>
        <taxon>Embryophyta</taxon>
        <taxon>Tracheophyta</taxon>
        <taxon>Spermatophyta</taxon>
        <taxon>Magnoliopsida</taxon>
        <taxon>Liliopsida</taxon>
        <taxon>Poales</taxon>
        <taxon>Poaceae</taxon>
        <taxon>BOP clade</taxon>
        <taxon>Oryzoideae</taxon>
        <taxon>Oryzeae</taxon>
        <taxon>Oryzinae</taxon>
        <taxon>Oryza</taxon>
    </lineage>
</organism>
<evidence type="ECO:0000313" key="11">
    <source>
        <dbReference type="EnsemblPlants" id="OGLUM04G07460.1"/>
    </source>
</evidence>
<keyword evidence="5" id="KW-0234">DNA repair</keyword>
<dbReference type="eggNOG" id="KOG1525">
    <property type="taxonomic scope" value="Eukaryota"/>
</dbReference>
<dbReference type="AlphaFoldDB" id="A0A0D9ZIY6"/>
<dbReference type="Gene3D" id="2.30.30.140">
    <property type="match status" value="1"/>
</dbReference>
<feature type="domain" description="Transposase Tnp1/En/Spm-like" evidence="10">
    <location>
        <begin position="562"/>
        <end position="626"/>
    </location>
</feature>
<evidence type="ECO:0000256" key="4">
    <source>
        <dbReference type="ARBA" id="ARBA00022776"/>
    </source>
</evidence>
<feature type="transmembrane region" description="Helical" evidence="9">
    <location>
        <begin position="630"/>
        <end position="650"/>
    </location>
</feature>
<feature type="region of interest" description="Disordered" evidence="8">
    <location>
        <begin position="376"/>
        <end position="398"/>
    </location>
</feature>
<dbReference type="PANTHER" id="PTHR12663:SF3">
    <property type="entry name" value="SISTER CHROMATID COHESION PROTEIN PDS5 HOMOLOG C"/>
    <property type="match status" value="1"/>
</dbReference>
<keyword evidence="3" id="KW-0227">DNA damage</keyword>
<keyword evidence="9" id="KW-0812">Transmembrane</keyword>
<dbReference type="Proteomes" id="UP000026961">
    <property type="component" value="Chromosome 4"/>
</dbReference>
<dbReference type="CDD" id="cd20404">
    <property type="entry name" value="Tudor_Agenet_AtEML-like"/>
    <property type="match status" value="1"/>
</dbReference>
<evidence type="ECO:0000256" key="1">
    <source>
        <dbReference type="ARBA" id="ARBA00004123"/>
    </source>
</evidence>
<evidence type="ECO:0000256" key="8">
    <source>
        <dbReference type="SAM" id="MobiDB-lite"/>
    </source>
</evidence>
<dbReference type="Gramene" id="OGLUM04G07460.1">
    <property type="protein sequence ID" value="OGLUM04G07460.1"/>
    <property type="gene ID" value="OGLUM04G07460"/>
</dbReference>
<dbReference type="GO" id="GO:0005634">
    <property type="term" value="C:nucleus"/>
    <property type="evidence" value="ECO:0007669"/>
    <property type="project" value="UniProtKB-SubCell"/>
</dbReference>
<dbReference type="EnsemblPlants" id="OGLUM04G07460.1">
    <property type="protein sequence ID" value="OGLUM04G07460.1"/>
    <property type="gene ID" value="OGLUM04G07460"/>
</dbReference>
<keyword evidence="7" id="KW-0131">Cell cycle</keyword>
<dbReference type="PANTHER" id="PTHR12663">
    <property type="entry name" value="ANDROGEN INDUCED INHIBITOR OF PROLIFERATION AS3 / PDS5-RELATED"/>
    <property type="match status" value="1"/>
</dbReference>
<evidence type="ECO:0000256" key="7">
    <source>
        <dbReference type="ARBA" id="ARBA00023306"/>
    </source>
</evidence>
<dbReference type="STRING" id="40148.A0A0D9ZIY6"/>
<reference evidence="11" key="1">
    <citation type="submission" date="2015-04" db="UniProtKB">
        <authorList>
            <consortium name="EnsemblPlants"/>
        </authorList>
    </citation>
    <scope>IDENTIFICATION</scope>
</reference>
<keyword evidence="6" id="KW-0539">Nucleus</keyword>
<dbReference type="GO" id="GO:0007064">
    <property type="term" value="P:mitotic sister chromatid cohesion"/>
    <property type="evidence" value="ECO:0007669"/>
    <property type="project" value="InterPro"/>
</dbReference>
<evidence type="ECO:0000256" key="3">
    <source>
        <dbReference type="ARBA" id="ARBA00022763"/>
    </source>
</evidence>
<evidence type="ECO:0000313" key="12">
    <source>
        <dbReference type="Proteomes" id="UP000026961"/>
    </source>
</evidence>